<organism evidence="2">
    <name type="scientific">Tanacetum cinerariifolium</name>
    <name type="common">Dalmatian daisy</name>
    <name type="synonym">Chrysanthemum cinerariifolium</name>
    <dbReference type="NCBI Taxonomy" id="118510"/>
    <lineage>
        <taxon>Eukaryota</taxon>
        <taxon>Viridiplantae</taxon>
        <taxon>Streptophyta</taxon>
        <taxon>Embryophyta</taxon>
        <taxon>Tracheophyta</taxon>
        <taxon>Spermatophyta</taxon>
        <taxon>Magnoliopsida</taxon>
        <taxon>eudicotyledons</taxon>
        <taxon>Gunneridae</taxon>
        <taxon>Pentapetalae</taxon>
        <taxon>asterids</taxon>
        <taxon>campanulids</taxon>
        <taxon>Asterales</taxon>
        <taxon>Asteraceae</taxon>
        <taxon>Asteroideae</taxon>
        <taxon>Anthemideae</taxon>
        <taxon>Anthemidinae</taxon>
        <taxon>Tanacetum</taxon>
    </lineage>
</organism>
<dbReference type="AlphaFoldDB" id="A0A699RT23"/>
<evidence type="ECO:0000313" key="2">
    <source>
        <dbReference type="EMBL" id="GFC88876.1"/>
    </source>
</evidence>
<evidence type="ECO:0000256" key="1">
    <source>
        <dbReference type="SAM" id="MobiDB-lite"/>
    </source>
</evidence>
<protein>
    <submittedName>
        <fullName evidence="2">Uncharacterized protein</fullName>
    </submittedName>
</protein>
<comment type="caution">
    <text evidence="2">The sequence shown here is derived from an EMBL/GenBank/DDBJ whole genome shotgun (WGS) entry which is preliminary data.</text>
</comment>
<dbReference type="EMBL" id="BKCJ011117881">
    <property type="protein sequence ID" value="GFC88876.1"/>
    <property type="molecule type" value="Genomic_DNA"/>
</dbReference>
<sequence>SKIPVCFDDDDDYSAITPNEPIDSLSTGDEHLDTNPETESDEFIKSCVETLVPSPSESEGENGCDVQACFTTFLNILFDADDESDSSDYQSCSDEDCPEEIFSNPLFEEEIISIKIDQHHFNAESDLVESLLDMRLNTHIFDL</sequence>
<gene>
    <name evidence="2" type="ORF">Tci_860846</name>
</gene>
<feature type="region of interest" description="Disordered" evidence="1">
    <location>
        <begin position="1"/>
        <end position="40"/>
    </location>
</feature>
<accession>A0A699RT23</accession>
<name>A0A699RT23_TANCI</name>
<reference evidence="2" key="1">
    <citation type="journal article" date="2019" name="Sci. Rep.">
        <title>Draft genome of Tanacetum cinerariifolium, the natural source of mosquito coil.</title>
        <authorList>
            <person name="Yamashiro T."/>
            <person name="Shiraishi A."/>
            <person name="Satake H."/>
            <person name="Nakayama K."/>
        </authorList>
    </citation>
    <scope>NUCLEOTIDE SEQUENCE</scope>
</reference>
<proteinExistence type="predicted"/>
<feature type="non-terminal residue" evidence="2">
    <location>
        <position position="1"/>
    </location>
</feature>